<sequence length="388" mass="46087">MEYSCVQLTDLPDEILITIFKKLANIEVLYSIVGVNKRLNKIAYDFVFTNNLALLMSTLDGFVYSLHDPILDRFCLHILPEIHQKIKWLELESQSMEHILLATNYPNLCGISLYNIEPEKAIDLFTEVLDLCLIVEGRKIFVDGNDLKMNIINHMPRLNKFIFNIRSWNCFYNEINFPSNENIQNTFKDFKDKQIICCTDYFPKEKKSQCHIYSYPYKVKHYDDITNSFPGGTFKYVRKVSLFDEHPFEHEFFLQIAQSFPLMKDLSITNQKRQINNQFKKSMNLSIIKYPHLKYLCLVDTCIDYHEQFLLDIKTCLPLDVSARMDYKLVKKVTRNFRRNTTRSNCAKLNYVYLHRKLERPGHSDNFFPRRPQLPEYVKDYFPHAEIN</sequence>
<evidence type="ECO:0000259" key="1">
    <source>
        <dbReference type="PROSITE" id="PS50181"/>
    </source>
</evidence>
<name>A0A818WGS8_9BILA</name>
<proteinExistence type="predicted"/>
<reference evidence="2" key="1">
    <citation type="submission" date="2021-02" db="EMBL/GenBank/DDBJ databases">
        <authorList>
            <person name="Nowell W R."/>
        </authorList>
    </citation>
    <scope>NUCLEOTIDE SEQUENCE</scope>
</reference>
<organism evidence="2 3">
    <name type="scientific">Rotaria sordida</name>
    <dbReference type="NCBI Taxonomy" id="392033"/>
    <lineage>
        <taxon>Eukaryota</taxon>
        <taxon>Metazoa</taxon>
        <taxon>Spiralia</taxon>
        <taxon>Gnathifera</taxon>
        <taxon>Rotifera</taxon>
        <taxon>Eurotatoria</taxon>
        <taxon>Bdelloidea</taxon>
        <taxon>Philodinida</taxon>
        <taxon>Philodinidae</taxon>
        <taxon>Rotaria</taxon>
    </lineage>
</organism>
<evidence type="ECO:0000313" key="3">
    <source>
        <dbReference type="Proteomes" id="UP000663836"/>
    </source>
</evidence>
<protein>
    <recommendedName>
        <fullName evidence="1">F-box domain-containing protein</fullName>
    </recommendedName>
</protein>
<dbReference type="EMBL" id="CAJOBD010000823">
    <property type="protein sequence ID" value="CAF3723820.1"/>
    <property type="molecule type" value="Genomic_DNA"/>
</dbReference>
<feature type="domain" description="F-box" evidence="1">
    <location>
        <begin position="5"/>
        <end position="52"/>
    </location>
</feature>
<dbReference type="AlphaFoldDB" id="A0A818WGS8"/>
<accession>A0A818WGS8</accession>
<gene>
    <name evidence="2" type="ORF">JBS370_LOCUS10967</name>
</gene>
<dbReference type="InterPro" id="IPR001810">
    <property type="entry name" value="F-box_dom"/>
</dbReference>
<dbReference type="PROSITE" id="PS50181">
    <property type="entry name" value="FBOX"/>
    <property type="match status" value="1"/>
</dbReference>
<comment type="caution">
    <text evidence="2">The sequence shown here is derived from an EMBL/GenBank/DDBJ whole genome shotgun (WGS) entry which is preliminary data.</text>
</comment>
<dbReference type="Proteomes" id="UP000663836">
    <property type="component" value="Unassembled WGS sequence"/>
</dbReference>
<evidence type="ECO:0000313" key="2">
    <source>
        <dbReference type="EMBL" id="CAF3723820.1"/>
    </source>
</evidence>